<dbReference type="PANTHER" id="PTHR42683">
    <property type="entry name" value="ALDEHYDE REDUCTASE"/>
    <property type="match status" value="1"/>
</dbReference>
<accession>A0A5M3YVT7</accession>
<gene>
    <name evidence="6" type="ORF">ATEIFO6365_0006004800</name>
</gene>
<dbReference type="InterPro" id="IPR036291">
    <property type="entry name" value="NAD(P)-bd_dom_sf"/>
</dbReference>
<comment type="caution">
    <text evidence="6">The sequence shown here is derived from an EMBL/GenBank/DDBJ whole genome shotgun (WGS) entry which is preliminary data.</text>
</comment>
<comment type="cofactor">
    <cofactor evidence="1 5">
        <name>Zn(2+)</name>
        <dbReference type="ChEBI" id="CHEBI:29105"/>
    </cofactor>
</comment>
<dbReference type="EMBL" id="BLJY01000006">
    <property type="protein sequence ID" value="GFF16713.1"/>
    <property type="molecule type" value="Genomic_DNA"/>
</dbReference>
<keyword evidence="3 5" id="KW-0862">Zinc</keyword>
<dbReference type="InterPro" id="IPR011032">
    <property type="entry name" value="GroES-like_sf"/>
</dbReference>
<name>A0A5M3YVT7_ASPTE</name>
<evidence type="ECO:0000256" key="1">
    <source>
        <dbReference type="ARBA" id="ARBA00001947"/>
    </source>
</evidence>
<keyword evidence="7" id="KW-1185">Reference proteome</keyword>
<proteinExistence type="inferred from homology"/>
<evidence type="ECO:0000313" key="6">
    <source>
        <dbReference type="EMBL" id="GFF16713.1"/>
    </source>
</evidence>
<dbReference type="Gene3D" id="3.90.180.10">
    <property type="entry name" value="Medium-chain alcohol dehydrogenases, catalytic domain"/>
    <property type="match status" value="2"/>
</dbReference>
<keyword evidence="4" id="KW-0560">Oxidoreductase</keyword>
<dbReference type="GO" id="GO:0016616">
    <property type="term" value="F:oxidoreductase activity, acting on the CH-OH group of donors, NAD or NADP as acceptor"/>
    <property type="evidence" value="ECO:0007669"/>
    <property type="project" value="InterPro"/>
</dbReference>
<protein>
    <submittedName>
        <fullName evidence="6">NADP-dependent alcohol dehydrogenase</fullName>
    </submittedName>
</protein>
<dbReference type="SUPFAM" id="SSF50129">
    <property type="entry name" value="GroES-like"/>
    <property type="match status" value="1"/>
</dbReference>
<dbReference type="Pfam" id="PF08240">
    <property type="entry name" value="ADH_N"/>
    <property type="match status" value="1"/>
</dbReference>
<dbReference type="PROSITE" id="PS00059">
    <property type="entry name" value="ADH_ZINC"/>
    <property type="match status" value="1"/>
</dbReference>
<dbReference type="InterPro" id="IPR020843">
    <property type="entry name" value="ER"/>
</dbReference>
<keyword evidence="2 5" id="KW-0479">Metal-binding</keyword>
<dbReference type="AlphaFoldDB" id="A0A5M3YVT7"/>
<dbReference type="InterPro" id="IPR002328">
    <property type="entry name" value="ADH_Zn_CS"/>
</dbReference>
<dbReference type="Gene3D" id="3.40.50.720">
    <property type="entry name" value="NAD(P)-binding Rossmann-like Domain"/>
    <property type="match status" value="1"/>
</dbReference>
<evidence type="ECO:0000256" key="2">
    <source>
        <dbReference type="ARBA" id="ARBA00022723"/>
    </source>
</evidence>
<dbReference type="GO" id="GO:0008270">
    <property type="term" value="F:zinc ion binding"/>
    <property type="evidence" value="ECO:0007669"/>
    <property type="project" value="InterPro"/>
</dbReference>
<dbReference type="VEuPathDB" id="FungiDB:ATEG_02826"/>
<dbReference type="InterPro" id="IPR013154">
    <property type="entry name" value="ADH-like_N"/>
</dbReference>
<dbReference type="SUPFAM" id="SSF51735">
    <property type="entry name" value="NAD(P)-binding Rossmann-fold domains"/>
    <property type="match status" value="1"/>
</dbReference>
<evidence type="ECO:0000256" key="4">
    <source>
        <dbReference type="ARBA" id="ARBA00023002"/>
    </source>
</evidence>
<evidence type="ECO:0000313" key="7">
    <source>
        <dbReference type="Proteomes" id="UP000452235"/>
    </source>
</evidence>
<comment type="similarity">
    <text evidence="5">Belongs to the zinc-containing alcohol dehydrogenase family.</text>
</comment>
<reference evidence="6 7" key="1">
    <citation type="submission" date="2020-01" db="EMBL/GenBank/DDBJ databases">
        <title>Aspergillus terreus IFO 6365 whole genome shotgun sequence.</title>
        <authorList>
            <person name="Kanamasa S."/>
            <person name="Takahashi H."/>
        </authorList>
    </citation>
    <scope>NUCLEOTIDE SEQUENCE [LARGE SCALE GENOMIC DNA]</scope>
    <source>
        <strain evidence="6 7">IFO 6365</strain>
    </source>
</reference>
<evidence type="ECO:0000256" key="3">
    <source>
        <dbReference type="ARBA" id="ARBA00022833"/>
    </source>
</evidence>
<dbReference type="Proteomes" id="UP000452235">
    <property type="component" value="Unassembled WGS sequence"/>
</dbReference>
<dbReference type="SMART" id="SM00829">
    <property type="entry name" value="PKS_ER"/>
    <property type="match status" value="1"/>
</dbReference>
<dbReference type="OrthoDB" id="1879366at2759"/>
<organism evidence="6 7">
    <name type="scientific">Aspergillus terreus</name>
    <dbReference type="NCBI Taxonomy" id="33178"/>
    <lineage>
        <taxon>Eukaryota</taxon>
        <taxon>Fungi</taxon>
        <taxon>Dikarya</taxon>
        <taxon>Ascomycota</taxon>
        <taxon>Pezizomycotina</taxon>
        <taxon>Eurotiomycetes</taxon>
        <taxon>Eurotiomycetidae</taxon>
        <taxon>Eurotiales</taxon>
        <taxon>Aspergillaceae</taxon>
        <taxon>Aspergillus</taxon>
        <taxon>Aspergillus subgen. Circumdati</taxon>
    </lineage>
</organism>
<evidence type="ECO:0000256" key="5">
    <source>
        <dbReference type="RuleBase" id="RU361277"/>
    </source>
</evidence>
<sequence length="321" mass="35078">MVKAIQFRGSPSQEIVETTFDLPELQAAEVLIRVTHSGLCGSELYMLDRPLVLGHEGIGIVEAVGPACTRLGVGDRVGWGPVNATCGDCEPCLKGQESYCNQIKLYGFDAYDRSGSLCSHAVRSEQWLFRIPDGLPSADAAPLMCGGGTVWAALIEHCRPFHRVGIVGVGGLGHLAVQFAAKMGCHVSVFSSTADKEEMARRLGAHQFYATRGVTDYTALGVDGPIDRLLITSSAKPDLAVLYPLLDRNAVIIPLNKMLDFAARHHITCAVEHYPMTLQSVKDAMERLRKGTIRYRAVFSWDRPRNGYCEDSHDRSGTRAF</sequence>
<dbReference type="InterPro" id="IPR047109">
    <property type="entry name" value="CAD-like"/>
</dbReference>
<dbReference type="InterPro" id="IPR013149">
    <property type="entry name" value="ADH-like_C"/>
</dbReference>
<dbReference type="Pfam" id="PF00107">
    <property type="entry name" value="ADH_zinc_N"/>
    <property type="match status" value="1"/>
</dbReference>